<dbReference type="InterPro" id="IPR001128">
    <property type="entry name" value="Cyt_P450"/>
</dbReference>
<dbReference type="SUPFAM" id="SSF48264">
    <property type="entry name" value="Cytochrome P450"/>
    <property type="match status" value="1"/>
</dbReference>
<dbReference type="GO" id="GO:0004497">
    <property type="term" value="F:monooxygenase activity"/>
    <property type="evidence" value="ECO:0007669"/>
    <property type="project" value="UniProtKB-KW"/>
</dbReference>
<dbReference type="InterPro" id="IPR050364">
    <property type="entry name" value="Cytochrome_P450_fung"/>
</dbReference>
<comment type="similarity">
    <text evidence="3 10">Belongs to the cytochrome P450 family.</text>
</comment>
<evidence type="ECO:0000256" key="5">
    <source>
        <dbReference type="ARBA" id="ARBA00022723"/>
    </source>
</evidence>
<evidence type="ECO:0000313" key="12">
    <source>
        <dbReference type="Proteomes" id="UP000663840"/>
    </source>
</evidence>
<dbReference type="Pfam" id="PF00067">
    <property type="entry name" value="p450"/>
    <property type="match status" value="1"/>
</dbReference>
<dbReference type="EMBL" id="CAJMWR010004320">
    <property type="protein sequence ID" value="CAE6495028.1"/>
    <property type="molecule type" value="Genomic_DNA"/>
</dbReference>
<evidence type="ECO:0000256" key="4">
    <source>
        <dbReference type="ARBA" id="ARBA00022617"/>
    </source>
</evidence>
<dbReference type="PRINTS" id="PR00463">
    <property type="entry name" value="EP450I"/>
</dbReference>
<dbReference type="PANTHER" id="PTHR46300">
    <property type="entry name" value="P450, PUTATIVE (EUROFUNG)-RELATED-RELATED"/>
    <property type="match status" value="1"/>
</dbReference>
<feature type="binding site" description="axial binding residue" evidence="9">
    <location>
        <position position="495"/>
    </location>
    <ligand>
        <name>heme</name>
        <dbReference type="ChEBI" id="CHEBI:30413"/>
    </ligand>
    <ligandPart>
        <name>Fe</name>
        <dbReference type="ChEBI" id="CHEBI:18248"/>
    </ligandPart>
</feature>
<evidence type="ECO:0000256" key="1">
    <source>
        <dbReference type="ARBA" id="ARBA00001971"/>
    </source>
</evidence>
<evidence type="ECO:0000256" key="2">
    <source>
        <dbReference type="ARBA" id="ARBA00005179"/>
    </source>
</evidence>
<dbReference type="CDD" id="cd11065">
    <property type="entry name" value="CYP64-like"/>
    <property type="match status" value="1"/>
</dbReference>
<comment type="pathway">
    <text evidence="2">Secondary metabolite biosynthesis.</text>
</comment>
<evidence type="ECO:0000256" key="7">
    <source>
        <dbReference type="ARBA" id="ARBA00023004"/>
    </source>
</evidence>
<keyword evidence="5 9" id="KW-0479">Metal-binding</keyword>
<keyword evidence="4 9" id="KW-0349">Heme</keyword>
<keyword evidence="8 10" id="KW-0503">Monooxygenase</keyword>
<reference evidence="11" key="1">
    <citation type="submission" date="2021-01" db="EMBL/GenBank/DDBJ databases">
        <authorList>
            <person name="Kaushik A."/>
        </authorList>
    </citation>
    <scope>NUCLEOTIDE SEQUENCE</scope>
    <source>
        <strain evidence="11">AG1-1A</strain>
    </source>
</reference>
<protein>
    <recommendedName>
        <fullName evidence="13">O-methylsterigmatocystin oxidoreductase</fullName>
    </recommendedName>
</protein>
<evidence type="ECO:0000256" key="6">
    <source>
        <dbReference type="ARBA" id="ARBA00023002"/>
    </source>
</evidence>
<organism evidence="11 12">
    <name type="scientific">Rhizoctonia solani</name>
    <dbReference type="NCBI Taxonomy" id="456999"/>
    <lineage>
        <taxon>Eukaryota</taxon>
        <taxon>Fungi</taxon>
        <taxon>Dikarya</taxon>
        <taxon>Basidiomycota</taxon>
        <taxon>Agaricomycotina</taxon>
        <taxon>Agaricomycetes</taxon>
        <taxon>Cantharellales</taxon>
        <taxon>Ceratobasidiaceae</taxon>
        <taxon>Rhizoctonia</taxon>
    </lineage>
</organism>
<evidence type="ECO:0000256" key="10">
    <source>
        <dbReference type="RuleBase" id="RU000461"/>
    </source>
</evidence>
<dbReference type="InterPro" id="IPR036396">
    <property type="entry name" value="Cyt_P450_sf"/>
</dbReference>
<dbReference type="GO" id="GO:0020037">
    <property type="term" value="F:heme binding"/>
    <property type="evidence" value="ECO:0007669"/>
    <property type="project" value="InterPro"/>
</dbReference>
<sequence length="573" mass="63717">MTLRIDHGLYPRVANFQYVQYIKDTGRTYPLHQPIPTSMSSFDNIVAFLSSHEYETSSALLYSPLLLVGLAGAAGAYRKVHTNRVDSSSIPPSPPKHWLWGNKEIMGKPYRHVLLGTKYKHELGDIISTTTLTNTTIYLNTIELATEFLEKHTSVTSDRPRDVMSQDILGWATSAAFRNHDETHKKMRRVLASALHPTAARSYGPQHVETTLDLLREVASDPTLFMESTNNAVATFAIRLAYGYTPKAQKDPILPLAQESIRYLGISVSNYWLVNDFPLLKHIPSWLPGAEFQRIGEKGYRFRKSYADTMFNVVQEQVVQGRVEQPSYVSGLLESKGGANANDDDIYLIKYTGASIFSAGASTTAAVVKSFFLMACLYPEAVKRAQAEIDSVVGRERIPGLPDRSDLPYTEALVQEVMRMCPPAPLGLSHLVTEEFEFHGYRIPKGASVNGNIWAMLRDPNHFVSPHTFDPARFMGPNPEPDPRKYIFGFGRRVCPGLHVANNSSWVMCAGLLSVFNFQPGPQLAAKVASLGGRESEKLYELTEPYGPGDPLPFDCELKPRDAAAISLLENSD</sequence>
<dbReference type="Gene3D" id="1.10.630.10">
    <property type="entry name" value="Cytochrome P450"/>
    <property type="match status" value="1"/>
</dbReference>
<comment type="caution">
    <text evidence="11">The sequence shown here is derived from an EMBL/GenBank/DDBJ whole genome shotgun (WGS) entry which is preliminary data.</text>
</comment>
<dbReference type="AlphaFoldDB" id="A0A8H3H9A5"/>
<dbReference type="InterPro" id="IPR002401">
    <property type="entry name" value="Cyt_P450_E_grp-I"/>
</dbReference>
<gene>
    <name evidence="11" type="ORF">RDB_LOCUS152935</name>
</gene>
<evidence type="ECO:0000256" key="8">
    <source>
        <dbReference type="ARBA" id="ARBA00023033"/>
    </source>
</evidence>
<dbReference type="GO" id="GO:0016705">
    <property type="term" value="F:oxidoreductase activity, acting on paired donors, with incorporation or reduction of molecular oxygen"/>
    <property type="evidence" value="ECO:0007669"/>
    <property type="project" value="InterPro"/>
</dbReference>
<evidence type="ECO:0000313" key="11">
    <source>
        <dbReference type="EMBL" id="CAE6495028.1"/>
    </source>
</evidence>
<evidence type="ECO:0000256" key="3">
    <source>
        <dbReference type="ARBA" id="ARBA00010617"/>
    </source>
</evidence>
<keyword evidence="7 9" id="KW-0408">Iron</keyword>
<name>A0A8H3H9A5_9AGAM</name>
<dbReference type="GO" id="GO:0005506">
    <property type="term" value="F:iron ion binding"/>
    <property type="evidence" value="ECO:0007669"/>
    <property type="project" value="InterPro"/>
</dbReference>
<dbReference type="InterPro" id="IPR017972">
    <property type="entry name" value="Cyt_P450_CS"/>
</dbReference>
<keyword evidence="6 10" id="KW-0560">Oxidoreductase</keyword>
<dbReference type="PROSITE" id="PS00086">
    <property type="entry name" value="CYTOCHROME_P450"/>
    <property type="match status" value="1"/>
</dbReference>
<dbReference type="Proteomes" id="UP000663840">
    <property type="component" value="Unassembled WGS sequence"/>
</dbReference>
<evidence type="ECO:0008006" key="13">
    <source>
        <dbReference type="Google" id="ProtNLM"/>
    </source>
</evidence>
<proteinExistence type="inferred from homology"/>
<dbReference type="PANTHER" id="PTHR46300:SF7">
    <property type="entry name" value="P450, PUTATIVE (EUROFUNG)-RELATED"/>
    <property type="match status" value="1"/>
</dbReference>
<accession>A0A8H3H9A5</accession>
<evidence type="ECO:0000256" key="9">
    <source>
        <dbReference type="PIRSR" id="PIRSR602401-1"/>
    </source>
</evidence>
<comment type="cofactor">
    <cofactor evidence="1 9">
        <name>heme</name>
        <dbReference type="ChEBI" id="CHEBI:30413"/>
    </cofactor>
</comment>